<evidence type="ECO:0000256" key="7">
    <source>
        <dbReference type="ARBA" id="ARBA00048478"/>
    </source>
</evidence>
<dbReference type="SUPFAM" id="SSF52540">
    <property type="entry name" value="P-loop containing nucleoside triphosphate hydrolases"/>
    <property type="match status" value="1"/>
</dbReference>
<accession>A0A9X3U0F5</accession>
<keyword evidence="3 8" id="KW-0547">Nucleotide-binding</keyword>
<evidence type="ECO:0000259" key="9">
    <source>
        <dbReference type="Pfam" id="PF02224"/>
    </source>
</evidence>
<reference evidence="10" key="1">
    <citation type="submission" date="2022-08" db="EMBL/GenBank/DDBJ databases">
        <authorList>
            <person name="Vandamme P."/>
            <person name="Hettiarachchi A."/>
            <person name="Peeters C."/>
            <person name="Cnockaert M."/>
            <person name="Carlier A."/>
        </authorList>
    </citation>
    <scope>NUCLEOTIDE SEQUENCE</scope>
    <source>
        <strain evidence="10">LMG 31809</strain>
    </source>
</reference>
<dbReference type="InterPro" id="IPR003136">
    <property type="entry name" value="Cytidylate_kin"/>
</dbReference>
<evidence type="ECO:0000256" key="2">
    <source>
        <dbReference type="ARBA" id="ARBA00022679"/>
    </source>
</evidence>
<dbReference type="AlphaFoldDB" id="A0A9X3U0F5"/>
<dbReference type="NCBIfam" id="TIGR00017">
    <property type="entry name" value="cmk"/>
    <property type="match status" value="1"/>
</dbReference>
<dbReference type="GO" id="GO:0006220">
    <property type="term" value="P:pyrimidine nucleotide metabolic process"/>
    <property type="evidence" value="ECO:0007669"/>
    <property type="project" value="UniProtKB-UniRule"/>
</dbReference>
<evidence type="ECO:0000256" key="8">
    <source>
        <dbReference type="HAMAP-Rule" id="MF_00238"/>
    </source>
</evidence>
<comment type="similarity">
    <text evidence="1 8">Belongs to the cytidylate kinase family. Type 1 subfamily.</text>
</comment>
<evidence type="ECO:0000256" key="4">
    <source>
        <dbReference type="ARBA" id="ARBA00022777"/>
    </source>
</evidence>
<protein>
    <recommendedName>
        <fullName evidence="8">Cytidylate kinase</fullName>
        <shortName evidence="8">CK</shortName>
        <ecNumber evidence="8">2.7.4.25</ecNumber>
    </recommendedName>
    <alternativeName>
        <fullName evidence="8">Cytidine monophosphate kinase</fullName>
        <shortName evidence="8">CMP kinase</shortName>
    </alternativeName>
</protein>
<dbReference type="Pfam" id="PF02224">
    <property type="entry name" value="Cytidylate_kin"/>
    <property type="match status" value="1"/>
</dbReference>
<dbReference type="GO" id="GO:0036431">
    <property type="term" value="F:dCMP kinase activity"/>
    <property type="evidence" value="ECO:0007669"/>
    <property type="project" value="InterPro"/>
</dbReference>
<evidence type="ECO:0000256" key="1">
    <source>
        <dbReference type="ARBA" id="ARBA00009427"/>
    </source>
</evidence>
<name>A0A9X3U0F5_9PROT</name>
<dbReference type="HAMAP" id="MF_00238">
    <property type="entry name" value="Cytidyl_kinase_type1"/>
    <property type="match status" value="1"/>
</dbReference>
<evidence type="ECO:0000313" key="10">
    <source>
        <dbReference type="EMBL" id="MDA5194589.1"/>
    </source>
</evidence>
<proteinExistence type="inferred from homology"/>
<dbReference type="Proteomes" id="UP001141619">
    <property type="component" value="Unassembled WGS sequence"/>
</dbReference>
<keyword evidence="8" id="KW-0963">Cytoplasm</keyword>
<comment type="caution">
    <text evidence="10">The sequence shown here is derived from an EMBL/GenBank/DDBJ whole genome shotgun (WGS) entry which is preliminary data.</text>
</comment>
<evidence type="ECO:0000256" key="6">
    <source>
        <dbReference type="ARBA" id="ARBA00047615"/>
    </source>
</evidence>
<comment type="catalytic activity">
    <reaction evidence="6 8">
        <text>dCMP + ATP = dCDP + ADP</text>
        <dbReference type="Rhea" id="RHEA:25094"/>
        <dbReference type="ChEBI" id="CHEBI:30616"/>
        <dbReference type="ChEBI" id="CHEBI:57566"/>
        <dbReference type="ChEBI" id="CHEBI:58593"/>
        <dbReference type="ChEBI" id="CHEBI:456216"/>
        <dbReference type="EC" id="2.7.4.25"/>
    </reaction>
</comment>
<dbReference type="CDD" id="cd02020">
    <property type="entry name" value="CMPK"/>
    <property type="match status" value="1"/>
</dbReference>
<keyword evidence="11" id="KW-1185">Reference proteome</keyword>
<dbReference type="Gene3D" id="3.40.50.300">
    <property type="entry name" value="P-loop containing nucleotide triphosphate hydrolases"/>
    <property type="match status" value="1"/>
</dbReference>
<keyword evidence="5 8" id="KW-0067">ATP-binding</keyword>
<reference evidence="10" key="2">
    <citation type="journal article" date="2023" name="Syst. Appl. Microbiol.">
        <title>Govania unica gen. nov., sp. nov., a rare biosphere bacterium that represents a novel family in the class Alphaproteobacteria.</title>
        <authorList>
            <person name="Vandamme P."/>
            <person name="Peeters C."/>
            <person name="Hettiarachchi A."/>
            <person name="Cnockaert M."/>
            <person name="Carlier A."/>
        </authorList>
    </citation>
    <scope>NUCLEOTIDE SEQUENCE</scope>
    <source>
        <strain evidence="10">LMG 31809</strain>
    </source>
</reference>
<dbReference type="EC" id="2.7.4.25" evidence="8"/>
<evidence type="ECO:0000256" key="5">
    <source>
        <dbReference type="ARBA" id="ARBA00022840"/>
    </source>
</evidence>
<dbReference type="RefSeq" id="WP_274944295.1">
    <property type="nucleotide sequence ID" value="NZ_JANWOI010000004.1"/>
</dbReference>
<evidence type="ECO:0000256" key="3">
    <source>
        <dbReference type="ARBA" id="ARBA00022741"/>
    </source>
</evidence>
<dbReference type="GO" id="GO:0005524">
    <property type="term" value="F:ATP binding"/>
    <property type="evidence" value="ECO:0007669"/>
    <property type="project" value="UniProtKB-UniRule"/>
</dbReference>
<gene>
    <name evidence="8 10" type="primary">cmk</name>
    <name evidence="10" type="ORF">NYP16_11570</name>
</gene>
<keyword evidence="4 8" id="KW-0418">Kinase</keyword>
<keyword evidence="2 8" id="KW-0808">Transferase</keyword>
<comment type="subcellular location">
    <subcellularLocation>
        <location evidence="8">Cytoplasm</location>
    </subcellularLocation>
</comment>
<feature type="binding site" evidence="8">
    <location>
        <begin position="8"/>
        <end position="16"/>
    </location>
    <ligand>
        <name>ATP</name>
        <dbReference type="ChEBI" id="CHEBI:30616"/>
    </ligand>
</feature>
<sequence length="216" mass="22873">MTVIAIDGPAAAGKGTLARRLARHLGFAFLDTGALYRAVGLTLLRAGADLDNAAEAARMAADLDLRLLDDDAIRSEDAGSAASRVAAMPGVRTALLDLQRRFAATPPDGLAGAVLDGRDIGTVVCPHADLKIYVTASDETRARRRLAELLAKGQNTDFDTVLADLRARDQRDASRPTAPLVQAADAHLLDTTNSDIETVFQAALTLVERTLGHRPQ</sequence>
<dbReference type="EMBL" id="JANWOI010000004">
    <property type="protein sequence ID" value="MDA5194589.1"/>
    <property type="molecule type" value="Genomic_DNA"/>
</dbReference>
<dbReference type="GO" id="GO:0005737">
    <property type="term" value="C:cytoplasm"/>
    <property type="evidence" value="ECO:0007669"/>
    <property type="project" value="UniProtKB-SubCell"/>
</dbReference>
<comment type="catalytic activity">
    <reaction evidence="7 8">
        <text>CMP + ATP = CDP + ADP</text>
        <dbReference type="Rhea" id="RHEA:11600"/>
        <dbReference type="ChEBI" id="CHEBI:30616"/>
        <dbReference type="ChEBI" id="CHEBI:58069"/>
        <dbReference type="ChEBI" id="CHEBI:60377"/>
        <dbReference type="ChEBI" id="CHEBI:456216"/>
        <dbReference type="EC" id="2.7.4.25"/>
    </reaction>
</comment>
<evidence type="ECO:0000313" key="11">
    <source>
        <dbReference type="Proteomes" id="UP001141619"/>
    </source>
</evidence>
<feature type="domain" description="Cytidylate kinase" evidence="9">
    <location>
        <begin position="4"/>
        <end position="208"/>
    </location>
</feature>
<dbReference type="InterPro" id="IPR027417">
    <property type="entry name" value="P-loop_NTPase"/>
</dbReference>
<dbReference type="InterPro" id="IPR011994">
    <property type="entry name" value="Cytidylate_kinase_dom"/>
</dbReference>
<organism evidence="10 11">
    <name type="scientific">Govanella unica</name>
    <dbReference type="NCBI Taxonomy" id="2975056"/>
    <lineage>
        <taxon>Bacteria</taxon>
        <taxon>Pseudomonadati</taxon>
        <taxon>Pseudomonadota</taxon>
        <taxon>Alphaproteobacteria</taxon>
        <taxon>Emcibacterales</taxon>
        <taxon>Govanellaceae</taxon>
        <taxon>Govanella</taxon>
    </lineage>
</organism>